<keyword evidence="1" id="KW-0732">Signal</keyword>
<protein>
    <submittedName>
        <fullName evidence="2">TraU family protein</fullName>
    </submittedName>
</protein>
<name>A0A7G6W1F1_9SPHN</name>
<dbReference type="Proteomes" id="UP000515297">
    <property type="component" value="Plasmid plas2"/>
</dbReference>
<dbReference type="AlphaFoldDB" id="A0A7G6W1F1"/>
<evidence type="ECO:0000256" key="1">
    <source>
        <dbReference type="SAM" id="SignalP"/>
    </source>
</evidence>
<sequence>MILALVAAFAFACLPAPAMAAGKCTGKFVNPITDVCWSCLFPLSLGGAKLWPGRPDTDNPDIPICACGSPVPRIGLAIGFWEPARLVDVTTKPWCFPNLGGMKLDPGLDIGHGQYTGPELGGGRTSNTANWQAHYYVYPLLYWMEILTDFLCFESASFDIAYMTEIDPLWNDDTLTTLINPEVALFANPLAVAACAGDCAAATAKLPIDKMFWCDGCNGSMFPMNGNVAAHNSPVQSSRLAAERLLFKMHRQGLAWGTAGSKALCGKYIMPILKKSQYRIQMTNPISTVNGKYACSPIGASTMPPDAGRSYPVGGEDFGYLLWRKRNCCML</sequence>
<evidence type="ECO:0000313" key="2">
    <source>
        <dbReference type="EMBL" id="QNE07816.1"/>
    </source>
</evidence>
<dbReference type="RefSeq" id="WP_185886243.1">
    <property type="nucleotide sequence ID" value="NZ_CP060054.1"/>
</dbReference>
<feature type="signal peptide" evidence="1">
    <location>
        <begin position="1"/>
        <end position="20"/>
    </location>
</feature>
<keyword evidence="2" id="KW-0614">Plasmid</keyword>
<accession>A0A7G6W1F1</accession>
<dbReference type="InterPro" id="IPR009649">
    <property type="entry name" value="TraU"/>
</dbReference>
<organism evidence="2 3">
    <name type="scientific">Croceicoccus marinus</name>
    <dbReference type="NCBI Taxonomy" id="450378"/>
    <lineage>
        <taxon>Bacteria</taxon>
        <taxon>Pseudomonadati</taxon>
        <taxon>Pseudomonadota</taxon>
        <taxon>Alphaproteobacteria</taxon>
        <taxon>Sphingomonadales</taxon>
        <taxon>Erythrobacteraceae</taxon>
        <taxon>Croceicoccus</taxon>
    </lineage>
</organism>
<reference evidence="2 3" key="1">
    <citation type="submission" date="2020-08" db="EMBL/GenBank/DDBJ databases">
        <authorList>
            <person name="Liu G."/>
            <person name="Sun C."/>
        </authorList>
    </citation>
    <scope>NUCLEOTIDE SEQUENCE [LARGE SCALE GENOMIC DNA]</scope>
    <source>
        <strain evidence="2 3">OT19</strain>
        <plasmid evidence="2 3">plas2</plasmid>
    </source>
</reference>
<gene>
    <name evidence="2" type="ORF">H4O24_19680</name>
</gene>
<evidence type="ECO:0000313" key="3">
    <source>
        <dbReference type="Proteomes" id="UP000515297"/>
    </source>
</evidence>
<dbReference type="EMBL" id="CP060054">
    <property type="protein sequence ID" value="QNE07816.1"/>
    <property type="molecule type" value="Genomic_DNA"/>
</dbReference>
<dbReference type="Pfam" id="PF06834">
    <property type="entry name" value="TraU"/>
    <property type="match status" value="1"/>
</dbReference>
<geneLocation type="plasmid" evidence="2 3">
    <name>plas2</name>
</geneLocation>
<feature type="chain" id="PRO_5028849925" evidence="1">
    <location>
        <begin position="21"/>
        <end position="331"/>
    </location>
</feature>
<dbReference type="NCBIfam" id="NF010297">
    <property type="entry name" value="PRK13737.1"/>
    <property type="match status" value="1"/>
</dbReference>
<proteinExistence type="predicted"/>